<dbReference type="SUPFAM" id="SSF103473">
    <property type="entry name" value="MFS general substrate transporter"/>
    <property type="match status" value="2"/>
</dbReference>
<evidence type="ECO:0000256" key="5">
    <source>
        <dbReference type="ARBA" id="ARBA00022989"/>
    </source>
</evidence>
<dbReference type="InterPro" id="IPR020846">
    <property type="entry name" value="MFS_dom"/>
</dbReference>
<dbReference type="Proteomes" id="UP001165135">
    <property type="component" value="Unassembled WGS sequence"/>
</dbReference>
<evidence type="ECO:0000313" key="9">
    <source>
        <dbReference type="EMBL" id="GLY72993.1"/>
    </source>
</evidence>
<dbReference type="GO" id="GO:0022857">
    <property type="term" value="F:transmembrane transporter activity"/>
    <property type="evidence" value="ECO:0007669"/>
    <property type="project" value="InterPro"/>
</dbReference>
<feature type="transmembrane region" description="Helical" evidence="7">
    <location>
        <begin position="363"/>
        <end position="387"/>
    </location>
</feature>
<evidence type="ECO:0000256" key="4">
    <source>
        <dbReference type="ARBA" id="ARBA00022692"/>
    </source>
</evidence>
<reference evidence="9" key="1">
    <citation type="submission" date="2023-03" db="EMBL/GenBank/DDBJ databases">
        <title>Actinoallomurus iriomotensis NBRC 103681.</title>
        <authorList>
            <person name="Ichikawa N."/>
            <person name="Sato H."/>
            <person name="Tonouchi N."/>
        </authorList>
    </citation>
    <scope>NUCLEOTIDE SEQUENCE</scope>
    <source>
        <strain evidence="9">NBRC 103681</strain>
    </source>
</reference>
<dbReference type="InterPro" id="IPR005829">
    <property type="entry name" value="Sugar_transporter_CS"/>
</dbReference>
<gene>
    <name evidence="9" type="ORF">Airi01_012600</name>
</gene>
<dbReference type="RefSeq" id="WP_285618229.1">
    <property type="nucleotide sequence ID" value="NZ_BSTJ01000001.1"/>
</dbReference>
<feature type="transmembrane region" description="Helical" evidence="7">
    <location>
        <begin position="112"/>
        <end position="133"/>
    </location>
</feature>
<feature type="domain" description="Major facilitator superfamily (MFS) profile" evidence="8">
    <location>
        <begin position="17"/>
        <end position="466"/>
    </location>
</feature>
<dbReference type="InterPro" id="IPR011701">
    <property type="entry name" value="MFS"/>
</dbReference>
<accession>A0A9W6RBY2</accession>
<dbReference type="AlphaFoldDB" id="A0A9W6RBY2"/>
<protein>
    <submittedName>
        <fullName evidence="9">MFS transporter</fullName>
    </submittedName>
</protein>
<feature type="transmembrane region" description="Helical" evidence="7">
    <location>
        <begin position="337"/>
        <end position="357"/>
    </location>
</feature>
<evidence type="ECO:0000256" key="2">
    <source>
        <dbReference type="ARBA" id="ARBA00022448"/>
    </source>
</evidence>
<keyword evidence="6 7" id="KW-0472">Membrane</keyword>
<keyword evidence="3" id="KW-1003">Cell membrane</keyword>
<comment type="subcellular location">
    <subcellularLocation>
        <location evidence="1">Cell membrane</location>
        <topology evidence="1">Multi-pass membrane protein</topology>
    </subcellularLocation>
</comment>
<feature type="transmembrane region" description="Helical" evidence="7">
    <location>
        <begin position="145"/>
        <end position="164"/>
    </location>
</feature>
<name>A0A9W6RBY2_9ACTN</name>
<feature type="transmembrane region" description="Helical" evidence="7">
    <location>
        <begin position="170"/>
        <end position="192"/>
    </location>
</feature>
<feature type="transmembrane region" description="Helical" evidence="7">
    <location>
        <begin position="443"/>
        <end position="460"/>
    </location>
</feature>
<dbReference type="InterPro" id="IPR036259">
    <property type="entry name" value="MFS_trans_sf"/>
</dbReference>
<comment type="caution">
    <text evidence="9">The sequence shown here is derived from an EMBL/GenBank/DDBJ whole genome shotgun (WGS) entry which is preliminary data.</text>
</comment>
<proteinExistence type="predicted"/>
<feature type="transmembrane region" description="Helical" evidence="7">
    <location>
        <begin position="204"/>
        <end position="225"/>
    </location>
</feature>
<dbReference type="EMBL" id="BSTJ01000001">
    <property type="protein sequence ID" value="GLY72993.1"/>
    <property type="molecule type" value="Genomic_DNA"/>
</dbReference>
<feature type="transmembrane region" description="Helical" evidence="7">
    <location>
        <begin position="231"/>
        <end position="252"/>
    </location>
</feature>
<dbReference type="PROSITE" id="PS00216">
    <property type="entry name" value="SUGAR_TRANSPORT_1"/>
    <property type="match status" value="1"/>
</dbReference>
<feature type="transmembrane region" description="Helical" evidence="7">
    <location>
        <begin position="272"/>
        <end position="293"/>
    </location>
</feature>
<evidence type="ECO:0000259" key="8">
    <source>
        <dbReference type="PROSITE" id="PS50850"/>
    </source>
</evidence>
<keyword evidence="4 7" id="KW-0812">Transmembrane</keyword>
<sequence length="484" mass="48687">MTTRSTAPDGHARLGWSLALLALAQLIFSLDLNIVFVALPEIGADLGFSGQTQQWVVSAYVVFAGGFLLLGGRAADLLGRRRMFVLALTIYAVSSLAGGLAGAPGALVAARAVQGIGGALLLPSTLSLINTLFEEGRRRNRALAVWGGAGASGLTVGALLGGVLTQAFGWPAVFFVNVPLAGLAAVAATFVIPRDGGRPEGRAFDLPGALTATGGATLLVFALVQAPEIGWRSPVIIIAAALAVVLLAAFVVVERRSADPLMPPRLLANRSLVAGVTVTFLFMATFGTLPYFLTVLLQTVHHFGALRTGLAFLVPSLAIAAGTQLGERLATRLGTRATLLGGLLTGAAGTAVLALGFHADSGYAAIVPGLVISGVGQGVTWTAMWIAAAAGVAPHEQGVASGMASTTLNLGNAIGLAVLVAVANAGAGRSPLGSSIADGSRTAVLLTAAGMLVGTLVALLSPRRAASVPAAAEEALEPAEGRVA</sequence>
<dbReference type="Pfam" id="PF07690">
    <property type="entry name" value="MFS_1"/>
    <property type="match status" value="2"/>
</dbReference>
<feature type="transmembrane region" description="Helical" evidence="7">
    <location>
        <begin position="83"/>
        <end position="106"/>
    </location>
</feature>
<evidence type="ECO:0000256" key="3">
    <source>
        <dbReference type="ARBA" id="ARBA00022475"/>
    </source>
</evidence>
<dbReference type="PANTHER" id="PTHR42718:SF46">
    <property type="entry name" value="BLR6921 PROTEIN"/>
    <property type="match status" value="1"/>
</dbReference>
<keyword evidence="2" id="KW-0813">Transport</keyword>
<dbReference type="PROSITE" id="PS50850">
    <property type="entry name" value="MFS"/>
    <property type="match status" value="1"/>
</dbReference>
<evidence type="ECO:0000256" key="6">
    <source>
        <dbReference type="ARBA" id="ARBA00023136"/>
    </source>
</evidence>
<dbReference type="Gene3D" id="1.20.1720.10">
    <property type="entry name" value="Multidrug resistance protein D"/>
    <property type="match status" value="1"/>
</dbReference>
<organism evidence="9 10">
    <name type="scientific">Actinoallomurus iriomotensis</name>
    <dbReference type="NCBI Taxonomy" id="478107"/>
    <lineage>
        <taxon>Bacteria</taxon>
        <taxon>Bacillati</taxon>
        <taxon>Actinomycetota</taxon>
        <taxon>Actinomycetes</taxon>
        <taxon>Streptosporangiales</taxon>
        <taxon>Thermomonosporaceae</taxon>
        <taxon>Actinoallomurus</taxon>
    </lineage>
</organism>
<evidence type="ECO:0000256" key="7">
    <source>
        <dbReference type="SAM" id="Phobius"/>
    </source>
</evidence>
<dbReference type="Gene3D" id="1.20.1250.20">
    <property type="entry name" value="MFS general substrate transporter like domains"/>
    <property type="match status" value="1"/>
</dbReference>
<feature type="transmembrane region" description="Helical" evidence="7">
    <location>
        <begin position="53"/>
        <end position="71"/>
    </location>
</feature>
<dbReference type="PANTHER" id="PTHR42718">
    <property type="entry name" value="MAJOR FACILITATOR SUPERFAMILY MULTIDRUG TRANSPORTER MFSC"/>
    <property type="match status" value="1"/>
</dbReference>
<dbReference type="GO" id="GO:0005886">
    <property type="term" value="C:plasma membrane"/>
    <property type="evidence" value="ECO:0007669"/>
    <property type="project" value="UniProtKB-SubCell"/>
</dbReference>
<feature type="transmembrane region" description="Helical" evidence="7">
    <location>
        <begin position="399"/>
        <end position="423"/>
    </location>
</feature>
<keyword evidence="5 7" id="KW-1133">Transmembrane helix</keyword>
<dbReference type="CDD" id="cd17321">
    <property type="entry name" value="MFS_MMR_MDR_like"/>
    <property type="match status" value="1"/>
</dbReference>
<feature type="transmembrane region" description="Helical" evidence="7">
    <location>
        <begin position="305"/>
        <end position="325"/>
    </location>
</feature>
<evidence type="ECO:0000256" key="1">
    <source>
        <dbReference type="ARBA" id="ARBA00004651"/>
    </source>
</evidence>
<evidence type="ECO:0000313" key="10">
    <source>
        <dbReference type="Proteomes" id="UP001165135"/>
    </source>
</evidence>